<keyword evidence="5" id="KW-0482">Metalloprotease</keyword>
<keyword evidence="2" id="KW-0479">Metal-binding</keyword>
<dbReference type="GO" id="GO:0008270">
    <property type="term" value="F:zinc ion binding"/>
    <property type="evidence" value="ECO:0007669"/>
    <property type="project" value="InterPro"/>
</dbReference>
<name>A0A2M9ZZK3_9LEPT</name>
<evidence type="ECO:0000256" key="4">
    <source>
        <dbReference type="ARBA" id="ARBA00022833"/>
    </source>
</evidence>
<dbReference type="InterPro" id="IPR024079">
    <property type="entry name" value="MetalloPept_cat_dom_sf"/>
</dbReference>
<dbReference type="Gene3D" id="3.40.390.10">
    <property type="entry name" value="Collagenase (Catalytic Domain)"/>
    <property type="match status" value="1"/>
</dbReference>
<sequence length="243" mass="26680">MNFKKILFFSLLLFPLAIFSYQVMGSRWGSPIGPINPNFAIYQATYGYDNSFKDNLGSNYNSIVEQSVAAWNGKSNFVYVTPASLDPFGGAGGPPNVPLRFDTTLNILRFLTPNTIGVTLPQTSGWLLTSAPIFIFGLYQNGSVNYSMYNDQNYFKATVTHELGHATGLNHSADSSAIMYPTVNVFVNKPATDDINGIRSIYGYRPPPPSPEEAVDQFCSIFGLEGNDVVCLFIICYLAGICK</sequence>
<dbReference type="InterPro" id="IPR006026">
    <property type="entry name" value="Peptidase_Metallo"/>
</dbReference>
<reference evidence="7 8" key="1">
    <citation type="submission" date="2017-07" db="EMBL/GenBank/DDBJ databases">
        <title>Leptospira spp. isolated from tropical soils.</title>
        <authorList>
            <person name="Thibeaux R."/>
            <person name="Iraola G."/>
            <person name="Ferres I."/>
            <person name="Bierque E."/>
            <person name="Girault D."/>
            <person name="Soupe-Gilbert M.-E."/>
            <person name="Picardeau M."/>
            <person name="Goarant C."/>
        </authorList>
    </citation>
    <scope>NUCLEOTIDE SEQUENCE [LARGE SCALE GENOMIC DNA]</scope>
    <source>
        <strain evidence="7 8">ES4-C-A1</strain>
    </source>
</reference>
<keyword evidence="8" id="KW-1185">Reference proteome</keyword>
<accession>A0A2M9ZZK3</accession>
<dbReference type="InterPro" id="IPR021190">
    <property type="entry name" value="Pept_M10A"/>
</dbReference>
<gene>
    <name evidence="7" type="ORF">CH365_07890</name>
</gene>
<organism evidence="7 8">
    <name type="scientific">Leptospira neocaledonica</name>
    <dbReference type="NCBI Taxonomy" id="2023192"/>
    <lineage>
        <taxon>Bacteria</taxon>
        <taxon>Pseudomonadati</taxon>
        <taxon>Spirochaetota</taxon>
        <taxon>Spirochaetia</taxon>
        <taxon>Leptospirales</taxon>
        <taxon>Leptospiraceae</taxon>
        <taxon>Leptospira</taxon>
    </lineage>
</organism>
<dbReference type="SMART" id="SM00235">
    <property type="entry name" value="ZnMc"/>
    <property type="match status" value="1"/>
</dbReference>
<dbReference type="SUPFAM" id="SSF55486">
    <property type="entry name" value="Metalloproteases ('zincins'), catalytic domain"/>
    <property type="match status" value="1"/>
</dbReference>
<evidence type="ECO:0000256" key="3">
    <source>
        <dbReference type="ARBA" id="ARBA00022801"/>
    </source>
</evidence>
<dbReference type="GO" id="GO:0004222">
    <property type="term" value="F:metalloendopeptidase activity"/>
    <property type="evidence" value="ECO:0007669"/>
    <property type="project" value="InterPro"/>
</dbReference>
<dbReference type="PANTHER" id="PTHR10201:SF323">
    <property type="entry name" value="MATRIX METALLOPROTEINASE-21"/>
    <property type="match status" value="1"/>
</dbReference>
<dbReference type="GO" id="GO:0030574">
    <property type="term" value="P:collagen catabolic process"/>
    <property type="evidence" value="ECO:0007669"/>
    <property type="project" value="TreeGrafter"/>
</dbReference>
<dbReference type="PRINTS" id="PR00138">
    <property type="entry name" value="MATRIXIN"/>
</dbReference>
<evidence type="ECO:0000313" key="8">
    <source>
        <dbReference type="Proteomes" id="UP000231843"/>
    </source>
</evidence>
<evidence type="ECO:0000256" key="1">
    <source>
        <dbReference type="ARBA" id="ARBA00022670"/>
    </source>
</evidence>
<comment type="caution">
    <text evidence="7">The sequence shown here is derived from an EMBL/GenBank/DDBJ whole genome shotgun (WGS) entry which is preliminary data.</text>
</comment>
<dbReference type="AlphaFoldDB" id="A0A2M9ZZK3"/>
<dbReference type="RefSeq" id="WP_100768042.1">
    <property type="nucleotide sequence ID" value="NZ_NPEA01000004.1"/>
</dbReference>
<evidence type="ECO:0000259" key="6">
    <source>
        <dbReference type="SMART" id="SM00235"/>
    </source>
</evidence>
<dbReference type="Proteomes" id="UP000231843">
    <property type="component" value="Unassembled WGS sequence"/>
</dbReference>
<dbReference type="GO" id="GO:0031012">
    <property type="term" value="C:extracellular matrix"/>
    <property type="evidence" value="ECO:0007669"/>
    <property type="project" value="InterPro"/>
</dbReference>
<proteinExistence type="predicted"/>
<evidence type="ECO:0000313" key="7">
    <source>
        <dbReference type="EMBL" id="PJZ77492.1"/>
    </source>
</evidence>
<dbReference type="GO" id="GO:0030198">
    <property type="term" value="P:extracellular matrix organization"/>
    <property type="evidence" value="ECO:0007669"/>
    <property type="project" value="TreeGrafter"/>
</dbReference>
<keyword evidence="3" id="KW-0378">Hydrolase</keyword>
<dbReference type="InterPro" id="IPR001818">
    <property type="entry name" value="Pept_M10_metallopeptidase"/>
</dbReference>
<feature type="domain" description="Peptidase metallopeptidase" evidence="6">
    <location>
        <begin position="24"/>
        <end position="204"/>
    </location>
</feature>
<dbReference type="GO" id="GO:0006508">
    <property type="term" value="P:proteolysis"/>
    <property type="evidence" value="ECO:0007669"/>
    <property type="project" value="UniProtKB-KW"/>
</dbReference>
<evidence type="ECO:0000256" key="5">
    <source>
        <dbReference type="ARBA" id="ARBA00023049"/>
    </source>
</evidence>
<dbReference type="PANTHER" id="PTHR10201">
    <property type="entry name" value="MATRIX METALLOPROTEINASE"/>
    <property type="match status" value="1"/>
</dbReference>
<keyword evidence="1" id="KW-0645">Protease</keyword>
<dbReference type="EMBL" id="NPEA01000004">
    <property type="protein sequence ID" value="PJZ77492.1"/>
    <property type="molecule type" value="Genomic_DNA"/>
</dbReference>
<protein>
    <recommendedName>
        <fullName evidence="6">Peptidase metallopeptidase domain-containing protein</fullName>
    </recommendedName>
</protein>
<dbReference type="OrthoDB" id="2148705at2"/>
<keyword evidence="4" id="KW-0862">Zinc</keyword>
<evidence type="ECO:0000256" key="2">
    <source>
        <dbReference type="ARBA" id="ARBA00022723"/>
    </source>
</evidence>
<dbReference type="Pfam" id="PF00413">
    <property type="entry name" value="Peptidase_M10"/>
    <property type="match status" value="1"/>
</dbReference>